<gene>
    <name evidence="4" type="primary">LOC106070299</name>
</gene>
<dbReference type="OMA" id="HHIKNHF"/>
<dbReference type="RefSeq" id="XP_055861390.1">
    <property type="nucleotide sequence ID" value="XM_056005415.1"/>
</dbReference>
<feature type="compositionally biased region" description="Acidic residues" evidence="2">
    <location>
        <begin position="28"/>
        <end position="39"/>
    </location>
</feature>
<feature type="compositionally biased region" description="Basic and acidic residues" evidence="2">
    <location>
        <begin position="978"/>
        <end position="1022"/>
    </location>
</feature>
<feature type="region of interest" description="Disordered" evidence="2">
    <location>
        <begin position="1306"/>
        <end position="1367"/>
    </location>
</feature>
<feature type="region of interest" description="Disordered" evidence="2">
    <location>
        <begin position="103"/>
        <end position="228"/>
    </location>
</feature>
<reference evidence="4" key="1">
    <citation type="submission" date="2025-08" db="UniProtKB">
        <authorList>
            <consortium name="RefSeq"/>
        </authorList>
    </citation>
    <scope>IDENTIFICATION</scope>
</reference>
<feature type="region of interest" description="Disordered" evidence="2">
    <location>
        <begin position="1"/>
        <end position="62"/>
    </location>
</feature>
<feature type="compositionally biased region" description="Basic and acidic residues" evidence="2">
    <location>
        <begin position="1065"/>
        <end position="1109"/>
    </location>
</feature>
<proteinExistence type="predicted"/>
<dbReference type="OrthoDB" id="6161346at2759"/>
<protein>
    <submittedName>
        <fullName evidence="4">Autism susceptibility gene 2 protein homolog isoform X1</fullName>
    </submittedName>
</protein>
<feature type="compositionally biased region" description="Basic and acidic residues" evidence="2">
    <location>
        <begin position="1036"/>
        <end position="1053"/>
    </location>
</feature>
<evidence type="ECO:0000256" key="2">
    <source>
        <dbReference type="SAM" id="MobiDB-lite"/>
    </source>
</evidence>
<feature type="compositionally biased region" description="Low complexity" evidence="2">
    <location>
        <begin position="575"/>
        <end position="586"/>
    </location>
</feature>
<dbReference type="PANTHER" id="PTHR14429:SF22">
    <property type="entry name" value="AGAP013055-PA"/>
    <property type="match status" value="1"/>
</dbReference>
<feature type="compositionally biased region" description="Basic residues" evidence="2">
    <location>
        <begin position="171"/>
        <end position="182"/>
    </location>
</feature>
<dbReference type="InterPro" id="IPR023246">
    <property type="entry name" value="AUTS2"/>
</dbReference>
<feature type="compositionally biased region" description="Pro residues" evidence="2">
    <location>
        <begin position="878"/>
        <end position="888"/>
    </location>
</feature>
<feature type="compositionally biased region" description="Polar residues" evidence="2">
    <location>
        <begin position="850"/>
        <end position="859"/>
    </location>
</feature>
<feature type="region of interest" description="Disordered" evidence="2">
    <location>
        <begin position="850"/>
        <end position="893"/>
    </location>
</feature>
<sequence length="1367" mass="149757">MEADPGKQRPRQKRRERALQLHDKQSREEEEVSGQDDQDGSPPRSSKDKPPRSKSKKVKTSALFEEDIIDGFAIMSFKTLEELESVSKKNGCLKNKCVKVDNSDTSLPQEKEDNNKIKKKKVKKSASINSSNENSNNNGEVNDAGNNSNALLAGVTHNTSSAGLVNDQPNHHHHHHLNHHQHNGPVEPPRSVSRDRLSDASTHSGSGQGYVCDVESGDDKASESGSDLYSGIPSTAIVNHLPTNGHSNPCVALTAPTPPPSTSTTPTSLCNGVGGSSNHSPSPVHHQTLVSSTSTTSTTSTSSTSRPGLSVDALTSTSSSVTVIQSTSPYGCQFSPAKNKRPLSPSSQLVIDTSTCARSLQYSKSLKANHTPSHSNKAVPHLLTSSNLQHIQQQPVDSFYQNGPNNIVQPTPSPKSYPNSHFPYPSPVPAGYPALVRPDPLAVVTSPRTEPPCTNVSQSASLITGPSISPVSSQPHLITAAHHPHSVRPQHYISPNYSHKPGCPTPPSTWNPAAAIDSGVKSSQPQTPKGLIETLSAGSSRDTIDRDKLRYKDVGSHSSHSHQSKERERETLRAPISVNSSLSSPSFPAPKPVWSSSPGQLYNPLLHHHSSPLHPPSVPPQTSPIFPALPLAHPPPLLAAGNPSLPSAMFAPPIPPAPPSLAAAPLTTHPVASSQFSADSLIRSQDFLHQDLNNRLLAHRDSGSLALPPAPFVRSSETHQHQHQHQHLHNHMHQHTYSGLSASPLVPPAPPLFDKIPKVFESGVFRPSIVPSYSAAFSSLLPPGPSGASLASSLQGAFQPKSLMEPGQMLVNYRDREKVGGVPPTHKKQGKWCAVHVRVAWEIYHRQQKQSSEPLSGASSKLGKDTKPLEPTHLLPSTRPPDLGPPTPGSLLASVARSVPDGIVHPTSSFLSSSNLVSAMPSFPRPSPYGPQSLLNPLGFSGLGSSMFAPVRDIVPTSQAEWGRLHRTPSSFPSWPKTDMEREKERERELRKEEEKERERRSSTSSHRLPDESRHKELDRPKSRSRSRSPLRNGHGRLDHLVKPESSHYDRRPHSASMLSTSAMKLKEERREEELVSHHIAEREKLERERAERERMERERLERDRLERDRLERDRLERERMEKEKLLQSEREKMIQAVEQRDKYFQNPGYIGLTHFAPGLPPHPGLLDRRVGLMGPPGVSYPFLDRAPVPTTMWSPFDKSVEMQRVEFERERERMAMMSRLASNIPSQLAALEHQERIKEQFIREQQEREYELRRQYLERLPAFSADRLRAADPLTLGGFFPRTLSPMFGPGALAGLKSNSPHIPGVPPALIPSSSSTAATLLSSRSHDNSPSSSSKSKGCSPADSTSDLKDKREGGSSTDPDAHSR</sequence>
<accession>A0A9W2YFG0</accession>
<feature type="compositionally biased region" description="Basic and acidic residues" evidence="2">
    <location>
        <begin position="563"/>
        <end position="572"/>
    </location>
</feature>
<dbReference type="Proteomes" id="UP001165740">
    <property type="component" value="Chromosome 12"/>
</dbReference>
<feature type="compositionally biased region" description="Basic and acidic residues" evidence="2">
    <location>
        <begin position="17"/>
        <end position="27"/>
    </location>
</feature>
<feature type="region of interest" description="Disordered" evidence="2">
    <location>
        <begin position="249"/>
        <end position="311"/>
    </location>
</feature>
<feature type="compositionally biased region" description="Basic and acidic residues" evidence="2">
    <location>
        <begin position="542"/>
        <end position="555"/>
    </location>
</feature>
<dbReference type="Pfam" id="PF15336">
    <property type="entry name" value="Auts2"/>
    <property type="match status" value="1"/>
</dbReference>
<dbReference type="PANTHER" id="PTHR14429">
    <property type="entry name" value="FIBROSIN FAMILY MEMBER"/>
    <property type="match status" value="1"/>
</dbReference>
<keyword evidence="3" id="KW-1185">Reference proteome</keyword>
<feature type="compositionally biased region" description="Low complexity" evidence="2">
    <location>
        <begin position="291"/>
        <end position="311"/>
    </location>
</feature>
<feature type="compositionally biased region" description="Low complexity" evidence="2">
    <location>
        <begin position="125"/>
        <end position="149"/>
    </location>
</feature>
<evidence type="ECO:0000313" key="3">
    <source>
        <dbReference type="Proteomes" id="UP001165740"/>
    </source>
</evidence>
<evidence type="ECO:0000313" key="4">
    <source>
        <dbReference type="RefSeq" id="XP_055861390.1"/>
    </source>
</evidence>
<evidence type="ECO:0000256" key="1">
    <source>
        <dbReference type="ARBA" id="ARBA00022553"/>
    </source>
</evidence>
<feature type="compositionally biased region" description="Basic and acidic residues" evidence="2">
    <location>
        <begin position="1348"/>
        <end position="1367"/>
    </location>
</feature>
<dbReference type="GeneID" id="106070299"/>
<name>A0A9W2YFG0_BIOGL</name>
<keyword evidence="1" id="KW-0597">Phosphoprotein</keyword>
<feature type="region of interest" description="Disordered" evidence="2">
    <location>
        <begin position="960"/>
        <end position="1109"/>
    </location>
</feature>
<organism evidence="3 4">
    <name type="scientific">Biomphalaria glabrata</name>
    <name type="common">Bloodfluke planorb</name>
    <name type="synonym">Freshwater snail</name>
    <dbReference type="NCBI Taxonomy" id="6526"/>
    <lineage>
        <taxon>Eukaryota</taxon>
        <taxon>Metazoa</taxon>
        <taxon>Spiralia</taxon>
        <taxon>Lophotrochozoa</taxon>
        <taxon>Mollusca</taxon>
        <taxon>Gastropoda</taxon>
        <taxon>Heterobranchia</taxon>
        <taxon>Euthyneura</taxon>
        <taxon>Panpulmonata</taxon>
        <taxon>Hygrophila</taxon>
        <taxon>Lymnaeoidea</taxon>
        <taxon>Planorbidae</taxon>
        <taxon>Biomphalaria</taxon>
    </lineage>
</organism>
<feature type="compositionally biased region" description="Low complexity" evidence="2">
    <location>
        <begin position="1312"/>
        <end position="1346"/>
    </location>
</feature>
<feature type="region of interest" description="Disordered" evidence="2">
    <location>
        <begin position="485"/>
        <end position="594"/>
    </location>
</feature>